<feature type="transmembrane region" description="Helical" evidence="7">
    <location>
        <begin position="202"/>
        <end position="228"/>
    </location>
</feature>
<feature type="transmembrane region" description="Helical" evidence="7">
    <location>
        <begin position="154"/>
        <end position="171"/>
    </location>
</feature>
<gene>
    <name evidence="9" type="ORF">GRQ65_08375</name>
</gene>
<evidence type="ECO:0000256" key="6">
    <source>
        <dbReference type="ARBA" id="ARBA00023136"/>
    </source>
</evidence>
<dbReference type="AlphaFoldDB" id="A0A6L7EQJ0"/>
<keyword evidence="3" id="KW-1003">Cell membrane</keyword>
<dbReference type="GO" id="GO:0055085">
    <property type="term" value="P:transmembrane transport"/>
    <property type="evidence" value="ECO:0007669"/>
    <property type="project" value="InterPro"/>
</dbReference>
<keyword evidence="6 7" id="KW-0472">Membrane</keyword>
<feature type="transmembrane region" description="Helical" evidence="7">
    <location>
        <begin position="127"/>
        <end position="148"/>
    </location>
</feature>
<protein>
    <submittedName>
        <fullName evidence="9">ABC transporter permease subunit</fullName>
    </submittedName>
</protein>
<dbReference type="GO" id="GO:0005886">
    <property type="term" value="C:plasma membrane"/>
    <property type="evidence" value="ECO:0007669"/>
    <property type="project" value="UniProtKB-SubCell"/>
</dbReference>
<evidence type="ECO:0000256" key="3">
    <source>
        <dbReference type="ARBA" id="ARBA00022475"/>
    </source>
</evidence>
<keyword evidence="4 7" id="KW-0812">Transmembrane</keyword>
<keyword evidence="10" id="KW-1185">Reference proteome</keyword>
<evidence type="ECO:0000256" key="5">
    <source>
        <dbReference type="ARBA" id="ARBA00022989"/>
    </source>
</evidence>
<dbReference type="PANTHER" id="PTHR43386:SF6">
    <property type="entry name" value="ABC TRANSPORTER PERMEASE PROTEIN"/>
    <property type="match status" value="1"/>
</dbReference>
<dbReference type="Gene3D" id="1.10.3720.10">
    <property type="entry name" value="MetI-like"/>
    <property type="match status" value="1"/>
</dbReference>
<dbReference type="SUPFAM" id="SSF161098">
    <property type="entry name" value="MetI-like"/>
    <property type="match status" value="1"/>
</dbReference>
<sequence>MEPSVTPAADGSVVRRGVWRTLRRRPAFWVCLVAVALLAVVAAWPAGFGGLFGGGDPYDCDLLESAVGPGPGHPLGTDLQGCDIYTGLVYGTRTSLSIGLLTTALALGIAFLVGTTAGYRGGWADSVLARVTDIFLGFPFILGAIIILNSTGDRSVLTVSVVLAIFTWPTMARIVRTSVRQVCDAEFVAAARAMGLRSSRIVVRYVLPNALGPTLAVATITVGGVIVAESTLTFLGVGLQAPSVSWGLQLASAQAQFQEHPHMLLFPSLVLSVTVISLIALGDMLRDALDPRGR</sequence>
<evidence type="ECO:0000313" key="10">
    <source>
        <dbReference type="Proteomes" id="UP000473325"/>
    </source>
</evidence>
<reference evidence="9 10" key="1">
    <citation type="submission" date="2019-12" db="EMBL/GenBank/DDBJ databases">
        <authorList>
            <person name="Kun Z."/>
        </authorList>
    </citation>
    <scope>NUCLEOTIDE SEQUENCE [LARGE SCALE GENOMIC DNA]</scope>
    <source>
        <strain evidence="9 10">YIM 123512</strain>
    </source>
</reference>
<proteinExistence type="inferred from homology"/>
<feature type="transmembrane region" description="Helical" evidence="7">
    <location>
        <begin position="264"/>
        <end position="285"/>
    </location>
</feature>
<dbReference type="InterPro" id="IPR000515">
    <property type="entry name" value="MetI-like"/>
</dbReference>
<dbReference type="EMBL" id="WUEK01000004">
    <property type="protein sequence ID" value="MXG89563.1"/>
    <property type="molecule type" value="Genomic_DNA"/>
</dbReference>
<accession>A0A6L7EQJ0</accession>
<dbReference type="CDD" id="cd06261">
    <property type="entry name" value="TM_PBP2"/>
    <property type="match status" value="1"/>
</dbReference>
<keyword evidence="2 7" id="KW-0813">Transport</keyword>
<keyword evidence="5 7" id="KW-1133">Transmembrane helix</keyword>
<comment type="caution">
    <text evidence="9">The sequence shown here is derived from an EMBL/GenBank/DDBJ whole genome shotgun (WGS) entry which is preliminary data.</text>
</comment>
<feature type="domain" description="ABC transmembrane type-1" evidence="8">
    <location>
        <begin position="92"/>
        <end position="282"/>
    </location>
</feature>
<evidence type="ECO:0000256" key="4">
    <source>
        <dbReference type="ARBA" id="ARBA00022692"/>
    </source>
</evidence>
<dbReference type="Pfam" id="PF00528">
    <property type="entry name" value="BPD_transp_1"/>
    <property type="match status" value="1"/>
</dbReference>
<evidence type="ECO:0000259" key="8">
    <source>
        <dbReference type="PROSITE" id="PS50928"/>
    </source>
</evidence>
<dbReference type="PANTHER" id="PTHR43386">
    <property type="entry name" value="OLIGOPEPTIDE TRANSPORT SYSTEM PERMEASE PROTEIN APPC"/>
    <property type="match status" value="1"/>
</dbReference>
<evidence type="ECO:0000256" key="1">
    <source>
        <dbReference type="ARBA" id="ARBA00004651"/>
    </source>
</evidence>
<evidence type="ECO:0000256" key="7">
    <source>
        <dbReference type="RuleBase" id="RU363032"/>
    </source>
</evidence>
<feature type="transmembrane region" description="Helical" evidence="7">
    <location>
        <begin position="26"/>
        <end position="47"/>
    </location>
</feature>
<comment type="similarity">
    <text evidence="7">Belongs to the binding-protein-dependent transport system permease family.</text>
</comment>
<dbReference type="Proteomes" id="UP000473325">
    <property type="component" value="Unassembled WGS sequence"/>
</dbReference>
<organism evidence="9 10">
    <name type="scientific">Nocardioides flavescens</name>
    <dbReference type="NCBI Taxonomy" id="2691959"/>
    <lineage>
        <taxon>Bacteria</taxon>
        <taxon>Bacillati</taxon>
        <taxon>Actinomycetota</taxon>
        <taxon>Actinomycetes</taxon>
        <taxon>Propionibacteriales</taxon>
        <taxon>Nocardioidaceae</taxon>
        <taxon>Nocardioides</taxon>
    </lineage>
</organism>
<dbReference type="InterPro" id="IPR050366">
    <property type="entry name" value="BP-dependent_transpt_permease"/>
</dbReference>
<dbReference type="InterPro" id="IPR035906">
    <property type="entry name" value="MetI-like_sf"/>
</dbReference>
<evidence type="ECO:0000256" key="2">
    <source>
        <dbReference type="ARBA" id="ARBA00022448"/>
    </source>
</evidence>
<comment type="subcellular location">
    <subcellularLocation>
        <location evidence="1 7">Cell membrane</location>
        <topology evidence="1 7">Multi-pass membrane protein</topology>
    </subcellularLocation>
</comment>
<evidence type="ECO:0000313" key="9">
    <source>
        <dbReference type="EMBL" id="MXG89563.1"/>
    </source>
</evidence>
<name>A0A6L7EQJ0_9ACTN</name>
<dbReference type="PROSITE" id="PS50928">
    <property type="entry name" value="ABC_TM1"/>
    <property type="match status" value="1"/>
</dbReference>
<feature type="transmembrane region" description="Helical" evidence="7">
    <location>
        <begin position="96"/>
        <end position="115"/>
    </location>
</feature>